<evidence type="ECO:0000256" key="1">
    <source>
        <dbReference type="SAM" id="MobiDB-lite"/>
    </source>
</evidence>
<feature type="compositionally biased region" description="Polar residues" evidence="1">
    <location>
        <begin position="441"/>
        <end position="452"/>
    </location>
</feature>
<accession>F4R364</accession>
<feature type="compositionally biased region" description="Polar residues" evidence="1">
    <location>
        <begin position="49"/>
        <end position="61"/>
    </location>
</feature>
<feature type="region of interest" description="Disordered" evidence="1">
    <location>
        <begin position="229"/>
        <end position="452"/>
    </location>
</feature>
<dbReference type="Proteomes" id="UP000001072">
    <property type="component" value="Unassembled WGS sequence"/>
</dbReference>
<dbReference type="HOGENOM" id="CLU_048613_0_0_1"/>
<feature type="compositionally biased region" description="Basic and acidic residues" evidence="1">
    <location>
        <begin position="19"/>
        <end position="43"/>
    </location>
</feature>
<feature type="compositionally biased region" description="Basic residues" evidence="1">
    <location>
        <begin position="325"/>
        <end position="336"/>
    </location>
</feature>
<dbReference type="KEGG" id="mlr:MELLADRAFT_100973"/>
<dbReference type="GeneID" id="18921240"/>
<dbReference type="AlphaFoldDB" id="F4R364"/>
<feature type="compositionally biased region" description="Basic and acidic residues" evidence="1">
    <location>
        <begin position="1"/>
        <end position="10"/>
    </location>
</feature>
<keyword evidence="3" id="KW-1185">Reference proteome</keyword>
<proteinExistence type="predicted"/>
<dbReference type="RefSeq" id="XP_007404163.1">
    <property type="nucleotide sequence ID" value="XM_007404101.1"/>
</dbReference>
<feature type="compositionally biased region" description="Polar residues" evidence="1">
    <location>
        <begin position="375"/>
        <end position="389"/>
    </location>
</feature>
<reference evidence="3" key="1">
    <citation type="journal article" date="2011" name="Proc. Natl. Acad. Sci. U.S.A.">
        <title>Obligate biotrophy features unraveled by the genomic analysis of rust fungi.</title>
        <authorList>
            <person name="Duplessis S."/>
            <person name="Cuomo C.A."/>
            <person name="Lin Y.-C."/>
            <person name="Aerts A."/>
            <person name="Tisserant E."/>
            <person name="Veneault-Fourrey C."/>
            <person name="Joly D.L."/>
            <person name="Hacquard S."/>
            <person name="Amselem J."/>
            <person name="Cantarel B.L."/>
            <person name="Chiu R."/>
            <person name="Coutinho P.M."/>
            <person name="Feau N."/>
            <person name="Field M."/>
            <person name="Frey P."/>
            <person name="Gelhaye E."/>
            <person name="Goldberg J."/>
            <person name="Grabherr M.G."/>
            <person name="Kodira C.D."/>
            <person name="Kohler A."/>
            <person name="Kuees U."/>
            <person name="Lindquist E.A."/>
            <person name="Lucas S.M."/>
            <person name="Mago R."/>
            <person name="Mauceli E."/>
            <person name="Morin E."/>
            <person name="Murat C."/>
            <person name="Pangilinan J.L."/>
            <person name="Park R."/>
            <person name="Pearson M."/>
            <person name="Quesneville H."/>
            <person name="Rouhier N."/>
            <person name="Sakthikumar S."/>
            <person name="Salamov A.A."/>
            <person name="Schmutz J."/>
            <person name="Selles B."/>
            <person name="Shapiro H."/>
            <person name="Tanguay P."/>
            <person name="Tuskan G.A."/>
            <person name="Henrissat B."/>
            <person name="Van de Peer Y."/>
            <person name="Rouze P."/>
            <person name="Ellis J.G."/>
            <person name="Dodds P.N."/>
            <person name="Schein J.E."/>
            <person name="Zhong S."/>
            <person name="Hamelin R.C."/>
            <person name="Grigoriev I.V."/>
            <person name="Szabo L.J."/>
            <person name="Martin F."/>
        </authorList>
    </citation>
    <scope>NUCLEOTIDE SEQUENCE [LARGE SCALE GENOMIC DNA]</scope>
    <source>
        <strain evidence="3">98AG31 / pathotype 3-4-7</strain>
    </source>
</reference>
<gene>
    <name evidence="2" type="ORF">MELLADRAFT_100973</name>
</gene>
<dbReference type="EMBL" id="GL883090">
    <property type="protein sequence ID" value="EGG13225.1"/>
    <property type="molecule type" value="Genomic_DNA"/>
</dbReference>
<name>F4R364_MELLP</name>
<feature type="region of interest" description="Disordered" evidence="1">
    <location>
        <begin position="1"/>
        <end position="103"/>
    </location>
</feature>
<feature type="compositionally biased region" description="Low complexity" evidence="1">
    <location>
        <begin position="343"/>
        <end position="359"/>
    </location>
</feature>
<feature type="compositionally biased region" description="Acidic residues" evidence="1">
    <location>
        <begin position="90"/>
        <end position="102"/>
    </location>
</feature>
<evidence type="ECO:0000313" key="2">
    <source>
        <dbReference type="EMBL" id="EGG13225.1"/>
    </source>
</evidence>
<evidence type="ECO:0000313" key="3">
    <source>
        <dbReference type="Proteomes" id="UP000001072"/>
    </source>
</evidence>
<dbReference type="VEuPathDB" id="FungiDB:MELLADRAFT_100973"/>
<sequence>MDSNQKEKLVASKNKLHQMHLEAEEKKRIQAEKERVQAEDRAKRAGSRAPQSSQLPNSTLTEGGGTDPHTADNDGDPIEQEDPRDAKGDEGDDESSEAEGDPIDFKSALKKKILLKEDGSRVPSLEKNIRIKGLQLKALLFDGNWWRRCLWRAPTRQPWGDTIQPYLTDGFSSPFVWLLAFTVPSAEDSDTDLQTSVPRSNELNHAVEFGTVEEARATLAKIDEVLKRTTHFDNPNPPPKAVTVSRARPGSTVLSNPPSGVVPILKSRPEPKASSKPSRIPSSAVESTPVISGSKRKSLKDSEEPSSPSDPSDGDDYMPVEEPKKRSKSKKKKSKKSKDDPPSDGSSTPSESSSSDDSSAISAAELESQGKSEGPHSNSNSVGSLTQQGKRGGKKPFVKKGNYAQNKGSKDDSNGAEVLGSTGTFARKNNFYKKNNGGGNAQKSQVVESADK</sequence>
<dbReference type="InParanoid" id="F4R364"/>
<protein>
    <submittedName>
        <fullName evidence="2">Uncharacterized protein</fullName>
    </submittedName>
</protein>
<organism evidence="3">
    <name type="scientific">Melampsora larici-populina (strain 98AG31 / pathotype 3-4-7)</name>
    <name type="common">Poplar leaf rust fungus</name>
    <dbReference type="NCBI Taxonomy" id="747676"/>
    <lineage>
        <taxon>Eukaryota</taxon>
        <taxon>Fungi</taxon>
        <taxon>Dikarya</taxon>
        <taxon>Basidiomycota</taxon>
        <taxon>Pucciniomycotina</taxon>
        <taxon>Pucciniomycetes</taxon>
        <taxon>Pucciniales</taxon>
        <taxon>Melampsoraceae</taxon>
        <taxon>Melampsora</taxon>
    </lineage>
</organism>
<feature type="compositionally biased region" description="Polar residues" evidence="1">
    <location>
        <begin position="275"/>
        <end position="291"/>
    </location>
</feature>